<protein>
    <submittedName>
        <fullName evidence="1">Uncharacterized protein</fullName>
    </submittedName>
</protein>
<accession>A0A0E9UZP1</accession>
<reference evidence="1" key="1">
    <citation type="submission" date="2014-11" db="EMBL/GenBank/DDBJ databases">
        <authorList>
            <person name="Amaro Gonzalez C."/>
        </authorList>
    </citation>
    <scope>NUCLEOTIDE SEQUENCE</scope>
</reference>
<proteinExistence type="predicted"/>
<dbReference type="EMBL" id="GBXM01037330">
    <property type="protein sequence ID" value="JAH71247.1"/>
    <property type="molecule type" value="Transcribed_RNA"/>
</dbReference>
<name>A0A0E9UZP1_ANGAN</name>
<reference evidence="1" key="2">
    <citation type="journal article" date="2015" name="Fish Shellfish Immunol.">
        <title>Early steps in the European eel (Anguilla anguilla)-Vibrio vulnificus interaction in the gills: Role of the RtxA13 toxin.</title>
        <authorList>
            <person name="Callol A."/>
            <person name="Pajuelo D."/>
            <person name="Ebbesson L."/>
            <person name="Teles M."/>
            <person name="MacKenzie S."/>
            <person name="Amaro C."/>
        </authorList>
    </citation>
    <scope>NUCLEOTIDE SEQUENCE</scope>
</reference>
<evidence type="ECO:0000313" key="1">
    <source>
        <dbReference type="EMBL" id="JAH71247.1"/>
    </source>
</evidence>
<sequence>MEVRTLNVLPQRKGGIDKVIWGFKWVFKFI</sequence>
<organism evidence="1">
    <name type="scientific">Anguilla anguilla</name>
    <name type="common">European freshwater eel</name>
    <name type="synonym">Muraena anguilla</name>
    <dbReference type="NCBI Taxonomy" id="7936"/>
    <lineage>
        <taxon>Eukaryota</taxon>
        <taxon>Metazoa</taxon>
        <taxon>Chordata</taxon>
        <taxon>Craniata</taxon>
        <taxon>Vertebrata</taxon>
        <taxon>Euteleostomi</taxon>
        <taxon>Actinopterygii</taxon>
        <taxon>Neopterygii</taxon>
        <taxon>Teleostei</taxon>
        <taxon>Anguilliformes</taxon>
        <taxon>Anguillidae</taxon>
        <taxon>Anguilla</taxon>
    </lineage>
</organism>
<dbReference type="AlphaFoldDB" id="A0A0E9UZP1"/>